<evidence type="ECO:0000259" key="1">
    <source>
        <dbReference type="Pfam" id="PF00899"/>
    </source>
</evidence>
<accession>A0A4P9W083</accession>
<dbReference type="GO" id="GO:0019781">
    <property type="term" value="F:NEDD8 activating enzyme activity"/>
    <property type="evidence" value="ECO:0007669"/>
    <property type="project" value="TreeGrafter"/>
</dbReference>
<dbReference type="EMBL" id="ML001251">
    <property type="protein sequence ID" value="RKO83426.1"/>
    <property type="molecule type" value="Genomic_DNA"/>
</dbReference>
<dbReference type="AlphaFoldDB" id="A0A4P9W083"/>
<protein>
    <submittedName>
        <fullName evidence="2">NEDD8-activating enzyme E1 regulatory subunit</fullName>
    </submittedName>
</protein>
<proteinExistence type="predicted"/>
<dbReference type="GO" id="GO:0045116">
    <property type="term" value="P:protein neddylation"/>
    <property type="evidence" value="ECO:0007669"/>
    <property type="project" value="TreeGrafter"/>
</dbReference>
<dbReference type="InterPro" id="IPR035985">
    <property type="entry name" value="Ubiquitin-activating_enz"/>
</dbReference>
<dbReference type="GO" id="GO:0005737">
    <property type="term" value="C:cytoplasm"/>
    <property type="evidence" value="ECO:0007669"/>
    <property type="project" value="TreeGrafter"/>
</dbReference>
<dbReference type="InterPro" id="IPR000594">
    <property type="entry name" value="ThiF_NAD_FAD-bd"/>
</dbReference>
<keyword evidence="3" id="KW-1185">Reference proteome</keyword>
<feature type="non-terminal residue" evidence="2">
    <location>
        <position position="380"/>
    </location>
</feature>
<organism evidence="2 3">
    <name type="scientific">Blyttiomyces helicus</name>
    <dbReference type="NCBI Taxonomy" id="388810"/>
    <lineage>
        <taxon>Eukaryota</taxon>
        <taxon>Fungi</taxon>
        <taxon>Fungi incertae sedis</taxon>
        <taxon>Chytridiomycota</taxon>
        <taxon>Chytridiomycota incertae sedis</taxon>
        <taxon>Chytridiomycetes</taxon>
        <taxon>Chytridiomycetes incertae sedis</taxon>
        <taxon>Blyttiomyces</taxon>
    </lineage>
</organism>
<feature type="domain" description="THIF-type NAD/FAD binding fold" evidence="1">
    <location>
        <begin position="2"/>
        <end position="118"/>
    </location>
</feature>
<dbReference type="SUPFAM" id="SSF69572">
    <property type="entry name" value="Activating enzymes of the ubiquitin-like proteins"/>
    <property type="match status" value="1"/>
</dbReference>
<gene>
    <name evidence="2" type="ORF">BDK51DRAFT_11567</name>
</gene>
<dbReference type="Pfam" id="PF00899">
    <property type="entry name" value="ThiF"/>
    <property type="match status" value="1"/>
</dbReference>
<dbReference type="PANTHER" id="PTHR10953:SF29">
    <property type="entry name" value="NEDD8-ACTIVATING ENZYME E1 REGULATORY SUBUNIT"/>
    <property type="match status" value="1"/>
</dbReference>
<evidence type="ECO:0000313" key="2">
    <source>
        <dbReference type="EMBL" id="RKO83426.1"/>
    </source>
</evidence>
<name>A0A4P9W083_9FUNG</name>
<evidence type="ECO:0000313" key="3">
    <source>
        <dbReference type="Proteomes" id="UP000269721"/>
    </source>
</evidence>
<dbReference type="Gene3D" id="3.40.50.720">
    <property type="entry name" value="NAD(P)-binding Rossmann-like Domain"/>
    <property type="match status" value="1"/>
</dbReference>
<dbReference type="OrthoDB" id="1708823at2759"/>
<feature type="non-terminal residue" evidence="2">
    <location>
        <position position="1"/>
    </location>
</feature>
<dbReference type="InterPro" id="IPR045886">
    <property type="entry name" value="ThiF/MoeB/HesA"/>
</dbReference>
<dbReference type="PANTHER" id="PTHR10953">
    <property type="entry name" value="UBIQUITIN-ACTIVATING ENZYME E1"/>
    <property type="match status" value="1"/>
</dbReference>
<dbReference type="Proteomes" id="UP000269721">
    <property type="component" value="Unassembled WGS sequence"/>
</dbReference>
<reference evidence="3" key="1">
    <citation type="journal article" date="2018" name="Nat. Microbiol.">
        <title>Leveraging single-cell genomics to expand the fungal tree of life.</title>
        <authorList>
            <person name="Ahrendt S.R."/>
            <person name="Quandt C.A."/>
            <person name="Ciobanu D."/>
            <person name="Clum A."/>
            <person name="Salamov A."/>
            <person name="Andreopoulos B."/>
            <person name="Cheng J.F."/>
            <person name="Woyke T."/>
            <person name="Pelin A."/>
            <person name="Henrissat B."/>
            <person name="Reynolds N.K."/>
            <person name="Benny G.L."/>
            <person name="Smith M.E."/>
            <person name="James T.Y."/>
            <person name="Grigoriev I.V."/>
        </authorList>
    </citation>
    <scope>NUCLEOTIDE SEQUENCE [LARGE SCALE GENOMIC DNA]</scope>
</reference>
<sequence length="380" mass="42935">AIGSFTVVDESVVKGSDVGTNFFLTVDSIGQSRAKCVTELLRELNEEVAGSYVEEDPARLIDNDPDFFTSFSLIVATDLHESYLLQLGRICWKAKIPLVAVRTLGFFGFVRLVVPEHTVVETHPDIVIDLRLDSPFPALRECALNWPDFDSLDSMSHSHIPYPIILLKCLEEWKSAHQGTSPTRAHISEIKNIVRNKQRPGALDPENFEQALSNVHRVISPSPLIPEAIQKILNDPLTKDITSETPDFWVLARAVYEFVSEEGEGRLPLPGSVPDVKADSESYIQLQTVYRQKAREDYTSVHNRVRAILTKIDRPVDAIPTEEVERFCKNAAFLTVVRYRSLDEEYGTETADQDLDGNMMYVVCLRAIGKFYELHRRYPG</sequence>